<sequence>MLEGLMIVRKERFKNCEDEFCWLFSGVYGPLLMKEREDFWAELGAVRGLWSDPWCVAGDFNVVRFPVESSRGGRLSASMRRFSEIIDDLELRDLPLQGGSFTWKED</sequence>
<dbReference type="InterPro" id="IPR036691">
    <property type="entry name" value="Endo/exonu/phosph_ase_sf"/>
</dbReference>
<dbReference type="Proteomes" id="UP000288805">
    <property type="component" value="Unassembled WGS sequence"/>
</dbReference>
<reference evidence="1 2" key="1">
    <citation type="journal article" date="2018" name="PLoS Genet.">
        <title>Population sequencing reveals clonal diversity and ancestral inbreeding in the grapevine cultivar Chardonnay.</title>
        <authorList>
            <person name="Roach M.J."/>
            <person name="Johnson D.L."/>
            <person name="Bohlmann J."/>
            <person name="van Vuuren H.J."/>
            <person name="Jones S.J."/>
            <person name="Pretorius I.S."/>
            <person name="Schmidt S.A."/>
            <person name="Borneman A.R."/>
        </authorList>
    </citation>
    <scope>NUCLEOTIDE SEQUENCE [LARGE SCALE GENOMIC DNA]</scope>
    <source>
        <strain evidence="2">cv. Chardonnay</strain>
        <tissue evidence="1">Leaf</tissue>
    </source>
</reference>
<gene>
    <name evidence="1" type="ORF">CK203_102475</name>
</gene>
<dbReference type="Gene3D" id="3.60.10.10">
    <property type="entry name" value="Endonuclease/exonuclease/phosphatase"/>
    <property type="match status" value="1"/>
</dbReference>
<dbReference type="SUPFAM" id="SSF56219">
    <property type="entry name" value="DNase I-like"/>
    <property type="match status" value="1"/>
</dbReference>
<dbReference type="EMBL" id="QGNW01002208">
    <property type="protein sequence ID" value="RVW23050.1"/>
    <property type="molecule type" value="Genomic_DNA"/>
</dbReference>
<comment type="caution">
    <text evidence="1">The sequence shown here is derived from an EMBL/GenBank/DDBJ whole genome shotgun (WGS) entry which is preliminary data.</text>
</comment>
<evidence type="ECO:0008006" key="3">
    <source>
        <dbReference type="Google" id="ProtNLM"/>
    </source>
</evidence>
<dbReference type="AlphaFoldDB" id="A0A438CIK8"/>
<name>A0A438CIK8_VITVI</name>
<evidence type="ECO:0000313" key="1">
    <source>
        <dbReference type="EMBL" id="RVW23050.1"/>
    </source>
</evidence>
<evidence type="ECO:0000313" key="2">
    <source>
        <dbReference type="Proteomes" id="UP000288805"/>
    </source>
</evidence>
<accession>A0A438CIK8</accession>
<protein>
    <recommendedName>
        <fullName evidence="3">Endonuclease/exonuclease/phosphatase domain-containing protein</fullName>
    </recommendedName>
</protein>
<organism evidence="1 2">
    <name type="scientific">Vitis vinifera</name>
    <name type="common">Grape</name>
    <dbReference type="NCBI Taxonomy" id="29760"/>
    <lineage>
        <taxon>Eukaryota</taxon>
        <taxon>Viridiplantae</taxon>
        <taxon>Streptophyta</taxon>
        <taxon>Embryophyta</taxon>
        <taxon>Tracheophyta</taxon>
        <taxon>Spermatophyta</taxon>
        <taxon>Magnoliopsida</taxon>
        <taxon>eudicotyledons</taxon>
        <taxon>Gunneridae</taxon>
        <taxon>Pentapetalae</taxon>
        <taxon>rosids</taxon>
        <taxon>Vitales</taxon>
        <taxon>Vitaceae</taxon>
        <taxon>Viteae</taxon>
        <taxon>Vitis</taxon>
    </lineage>
</organism>
<proteinExistence type="predicted"/>